<evidence type="ECO:0000256" key="1">
    <source>
        <dbReference type="SAM" id="MobiDB-lite"/>
    </source>
</evidence>
<protein>
    <submittedName>
        <fullName evidence="2">DNA polymerase V family protein</fullName>
    </submittedName>
</protein>
<dbReference type="EMBL" id="JAMQON010000001">
    <property type="protein sequence ID" value="MDS0259111.1"/>
    <property type="molecule type" value="Genomic_DNA"/>
</dbReference>
<feature type="compositionally biased region" description="Acidic residues" evidence="1">
    <location>
        <begin position="297"/>
        <end position="322"/>
    </location>
</feature>
<feature type="compositionally biased region" description="Acidic residues" evidence="1">
    <location>
        <begin position="141"/>
        <end position="213"/>
    </location>
</feature>
<organism evidence="2 3">
    <name type="scientific">Haloarcula saliterrae</name>
    <dbReference type="NCBI Taxonomy" id="2950534"/>
    <lineage>
        <taxon>Archaea</taxon>
        <taxon>Methanobacteriati</taxon>
        <taxon>Methanobacteriota</taxon>
        <taxon>Stenosarchaea group</taxon>
        <taxon>Halobacteria</taxon>
        <taxon>Halobacteriales</taxon>
        <taxon>Haloarculaceae</taxon>
        <taxon>Haloarcula</taxon>
    </lineage>
</organism>
<evidence type="ECO:0000313" key="3">
    <source>
        <dbReference type="Proteomes" id="UP001259659"/>
    </source>
</evidence>
<sequence length="336" mass="36306">MTATAAVLGGIGLAATTDADDRERSFVAEQDGECLPVVPLTGDVPVEEFYDWGREERSWSSEGTGELQRSETSLLFLYRGPDGLSLVLIHDRADDGTPGGAASVTVEGVPDGATWVVKDDLYDAPTNVDRWELDGTVVEANETEDGDIEAVPVDDQDSTDDEESTDEGTPMDDEESTDEGTPMDDEESTEDEGTPADGEEATDDADERTDEIDWWWTEGRTDGGALRGLAMDDLALEIEMAFNEAAALYEDPDHGEITTWTLLSGDTDDPERTELDPEETLTLRTGSYDGGECEPAATEDADSEPETAEEEATATETDDETTEKETERVATDTDGD</sequence>
<reference evidence="2 3" key="1">
    <citation type="submission" date="2022-06" db="EMBL/GenBank/DDBJ databases">
        <title>Haloarcula sp. a new haloarchaeum isolate from saline soil.</title>
        <authorList>
            <person name="Strakova D."/>
            <person name="Galisteo C."/>
            <person name="Sanchez-Porro C."/>
            <person name="Ventosa A."/>
        </authorList>
    </citation>
    <scope>NUCLEOTIDE SEQUENCE [LARGE SCALE GENOMIC DNA]</scope>
    <source>
        <strain evidence="2 3">S1CR25-12</strain>
    </source>
</reference>
<name>A0ABU2FBB2_9EURY</name>
<feature type="compositionally biased region" description="Basic and acidic residues" evidence="1">
    <location>
        <begin position="323"/>
        <end position="336"/>
    </location>
</feature>
<comment type="caution">
    <text evidence="2">The sequence shown here is derived from an EMBL/GenBank/DDBJ whole genome shotgun (WGS) entry which is preliminary data.</text>
</comment>
<dbReference type="RefSeq" id="WP_310918700.1">
    <property type="nucleotide sequence ID" value="NZ_JAMQON010000001.1"/>
</dbReference>
<keyword evidence="3" id="KW-1185">Reference proteome</keyword>
<evidence type="ECO:0000313" key="2">
    <source>
        <dbReference type="EMBL" id="MDS0259111.1"/>
    </source>
</evidence>
<gene>
    <name evidence="2" type="ORF">NDI56_06865</name>
</gene>
<accession>A0ABU2FBB2</accession>
<proteinExistence type="predicted"/>
<feature type="region of interest" description="Disordered" evidence="1">
    <location>
        <begin position="140"/>
        <end position="213"/>
    </location>
</feature>
<feature type="region of interest" description="Disordered" evidence="1">
    <location>
        <begin position="261"/>
        <end position="336"/>
    </location>
</feature>
<dbReference type="Proteomes" id="UP001259659">
    <property type="component" value="Unassembled WGS sequence"/>
</dbReference>